<dbReference type="Proteomes" id="UP000658690">
    <property type="component" value="Unassembled WGS sequence"/>
</dbReference>
<dbReference type="RefSeq" id="WP_376769415.1">
    <property type="nucleotide sequence ID" value="NZ_WHOC01000149.1"/>
</dbReference>
<feature type="compositionally biased region" description="Acidic residues" evidence="1">
    <location>
        <begin position="156"/>
        <end position="166"/>
    </location>
</feature>
<sequence length="246" mass="29335">MKIRTNVRKWRRGEDMELQFTDVQTLTFLTEEECENFLMKMRWSNGFCCPRCDCNEAFRIRTRRLLECKECRMQVSITAGTIMHKSKLSLLHWFRAIQLLLQEDKEYTASSLSHILEINYRSAQLMLQKIHYANLVKENRLNLFQKVRESASDTPSDNDQDQESNEETLQTDLNQNSTNEWNLRSYLESKINRLNSKLTIRSSLPKNHQRYLNNKNRSGFTFINWIKTFTSIYLYPTFLKCFQLSA</sequence>
<dbReference type="EMBL" id="WHOC01000149">
    <property type="protein sequence ID" value="NOU89585.1"/>
    <property type="molecule type" value="Genomic_DNA"/>
</dbReference>
<proteinExistence type="predicted"/>
<feature type="domain" description="Transposase zinc-ribbon" evidence="2">
    <location>
        <begin position="29"/>
        <end position="74"/>
    </location>
</feature>
<evidence type="ECO:0000256" key="1">
    <source>
        <dbReference type="SAM" id="MobiDB-lite"/>
    </source>
</evidence>
<keyword evidence="4" id="KW-1185">Reference proteome</keyword>
<evidence type="ECO:0000313" key="3">
    <source>
        <dbReference type="EMBL" id="NOU89585.1"/>
    </source>
</evidence>
<evidence type="ECO:0000313" key="4">
    <source>
        <dbReference type="Proteomes" id="UP000658690"/>
    </source>
</evidence>
<name>A0ABX1ZCK1_9BACL</name>
<dbReference type="InterPro" id="IPR024442">
    <property type="entry name" value="Transposase_Zn_ribbon"/>
</dbReference>
<reference evidence="3 4" key="1">
    <citation type="submission" date="2019-10" db="EMBL/GenBank/DDBJ databases">
        <title>Description of Paenibacillus choica sp. nov.</title>
        <authorList>
            <person name="Carlier A."/>
            <person name="Qi S."/>
        </authorList>
    </citation>
    <scope>NUCLEOTIDE SEQUENCE [LARGE SCALE GENOMIC DNA]</scope>
    <source>
        <strain evidence="3 4">LMG 31460</strain>
    </source>
</reference>
<gene>
    <name evidence="3" type="ORF">GC102_28125</name>
</gene>
<dbReference type="Pfam" id="PF12760">
    <property type="entry name" value="Zn_ribbon_IS1595"/>
    <property type="match status" value="1"/>
</dbReference>
<evidence type="ECO:0000259" key="2">
    <source>
        <dbReference type="Pfam" id="PF12760"/>
    </source>
</evidence>
<protein>
    <recommendedName>
        <fullName evidence="2">Transposase zinc-ribbon domain-containing protein</fullName>
    </recommendedName>
</protein>
<accession>A0ABX1ZCK1</accession>
<feature type="region of interest" description="Disordered" evidence="1">
    <location>
        <begin position="149"/>
        <end position="174"/>
    </location>
</feature>
<comment type="caution">
    <text evidence="3">The sequence shown here is derived from an EMBL/GenBank/DDBJ whole genome shotgun (WGS) entry which is preliminary data.</text>
</comment>
<organism evidence="3 4">
    <name type="scientific">Paenibacillus germinis</name>
    <dbReference type="NCBI Taxonomy" id="2654979"/>
    <lineage>
        <taxon>Bacteria</taxon>
        <taxon>Bacillati</taxon>
        <taxon>Bacillota</taxon>
        <taxon>Bacilli</taxon>
        <taxon>Bacillales</taxon>
        <taxon>Paenibacillaceae</taxon>
        <taxon>Paenibacillus</taxon>
    </lineage>
</organism>